<evidence type="ECO:0000313" key="12">
    <source>
        <dbReference type="EMBL" id="NEY89489.1"/>
    </source>
</evidence>
<keyword evidence="3 9" id="KW-0813">Transport</keyword>
<dbReference type="Gene3D" id="2.40.30.170">
    <property type="match status" value="1"/>
</dbReference>
<feature type="domain" description="AprE-like long alpha-helical hairpin" evidence="10">
    <location>
        <begin position="162"/>
        <end position="350"/>
    </location>
</feature>
<keyword evidence="4 9" id="KW-1003">Cell membrane</keyword>
<evidence type="ECO:0000256" key="3">
    <source>
        <dbReference type="ARBA" id="ARBA00022448"/>
    </source>
</evidence>
<keyword evidence="13" id="KW-1185">Reference proteome</keyword>
<reference evidence="12 13" key="1">
    <citation type="submission" date="2020-02" db="EMBL/GenBank/DDBJ databases">
        <authorList>
            <person name="Chen W.-M."/>
        </authorList>
    </citation>
    <scope>NUCLEOTIDE SEQUENCE [LARGE SCALE GENOMIC DNA]</scope>
    <source>
        <strain evidence="12 13">KMS-5</strain>
    </source>
</reference>
<accession>A0A6M0QPV4</accession>
<dbReference type="EMBL" id="JAAIVJ010000002">
    <property type="protein sequence ID" value="NEY89489.1"/>
    <property type="molecule type" value="Genomic_DNA"/>
</dbReference>
<protein>
    <recommendedName>
        <fullName evidence="9">Membrane fusion protein (MFP) family protein</fullName>
    </recommendedName>
</protein>
<feature type="transmembrane region" description="Helical" evidence="9">
    <location>
        <begin position="89"/>
        <end position="107"/>
    </location>
</feature>
<evidence type="ECO:0000259" key="11">
    <source>
        <dbReference type="Pfam" id="PF26002"/>
    </source>
</evidence>
<name>A0A6M0QPV4_9RHOB</name>
<keyword evidence="7 9" id="KW-1133">Transmembrane helix</keyword>
<feature type="transmembrane region" description="Helical" evidence="9">
    <location>
        <begin position="46"/>
        <end position="64"/>
    </location>
</feature>
<dbReference type="GO" id="GO:0015031">
    <property type="term" value="P:protein transport"/>
    <property type="evidence" value="ECO:0007669"/>
    <property type="project" value="InterPro"/>
</dbReference>
<comment type="caution">
    <text evidence="9">Lacks conserved residue(s) required for the propagation of feature annotation.</text>
</comment>
<keyword evidence="5 9" id="KW-0997">Cell inner membrane</keyword>
<evidence type="ECO:0000256" key="9">
    <source>
        <dbReference type="RuleBase" id="RU365093"/>
    </source>
</evidence>
<keyword evidence="6 9" id="KW-0812">Transmembrane</keyword>
<dbReference type="InterPro" id="IPR010129">
    <property type="entry name" value="T1SS_HlyD"/>
</dbReference>
<dbReference type="Pfam" id="PF26002">
    <property type="entry name" value="Beta-barrel_AprE"/>
    <property type="match status" value="1"/>
</dbReference>
<dbReference type="NCBIfam" id="TIGR01843">
    <property type="entry name" value="type_I_hlyD"/>
    <property type="match status" value="1"/>
</dbReference>
<feature type="domain" description="AprE-like beta-barrel" evidence="11">
    <location>
        <begin position="393"/>
        <end position="480"/>
    </location>
</feature>
<evidence type="ECO:0000256" key="5">
    <source>
        <dbReference type="ARBA" id="ARBA00022519"/>
    </source>
</evidence>
<dbReference type="InterPro" id="IPR050739">
    <property type="entry name" value="MFP"/>
</dbReference>
<organism evidence="12 13">
    <name type="scientific">Tabrizicola oligotrophica</name>
    <dbReference type="NCBI Taxonomy" id="2710650"/>
    <lineage>
        <taxon>Bacteria</taxon>
        <taxon>Pseudomonadati</taxon>
        <taxon>Pseudomonadota</taxon>
        <taxon>Alphaproteobacteria</taxon>
        <taxon>Rhodobacterales</taxon>
        <taxon>Paracoccaceae</taxon>
        <taxon>Tabrizicola</taxon>
    </lineage>
</organism>
<gene>
    <name evidence="12" type="ORF">G4Z14_04195</name>
</gene>
<dbReference type="InterPro" id="IPR058781">
    <property type="entry name" value="HH_AprE-like"/>
</dbReference>
<dbReference type="Gene3D" id="2.40.50.100">
    <property type="match status" value="1"/>
</dbReference>
<evidence type="ECO:0000256" key="4">
    <source>
        <dbReference type="ARBA" id="ARBA00022475"/>
    </source>
</evidence>
<evidence type="ECO:0000256" key="8">
    <source>
        <dbReference type="ARBA" id="ARBA00023136"/>
    </source>
</evidence>
<evidence type="ECO:0000256" key="1">
    <source>
        <dbReference type="ARBA" id="ARBA00004377"/>
    </source>
</evidence>
<dbReference type="GO" id="GO:0005886">
    <property type="term" value="C:plasma membrane"/>
    <property type="evidence" value="ECO:0007669"/>
    <property type="project" value="UniProtKB-SubCell"/>
</dbReference>
<dbReference type="PRINTS" id="PR01490">
    <property type="entry name" value="RTXTOXIND"/>
</dbReference>
<dbReference type="PANTHER" id="PTHR30386:SF17">
    <property type="entry name" value="ALKALINE PROTEASE SECRETION PROTEIN APRE"/>
    <property type="match status" value="1"/>
</dbReference>
<evidence type="ECO:0000256" key="2">
    <source>
        <dbReference type="ARBA" id="ARBA00009477"/>
    </source>
</evidence>
<keyword evidence="8 9" id="KW-0472">Membrane</keyword>
<evidence type="ECO:0000256" key="7">
    <source>
        <dbReference type="ARBA" id="ARBA00022989"/>
    </source>
</evidence>
<dbReference type="SUPFAM" id="SSF111369">
    <property type="entry name" value="HlyD-like secretion proteins"/>
    <property type="match status" value="1"/>
</dbReference>
<dbReference type="PANTHER" id="PTHR30386">
    <property type="entry name" value="MEMBRANE FUSION SUBUNIT OF EMRAB-TOLC MULTIDRUG EFFLUX PUMP"/>
    <property type="match status" value="1"/>
</dbReference>
<sequence>MRGKTTSVLENRPMAEVIDFGGLWSAAALAASQTASKGVADTQALLRWELVFLAALFAGMIWIARRRDRSAPATPPTELALLTQGSQRLGLLAAAVFVLGFSGWSVYAPLASAALAPGVISPDGYRKTVQHLEGGIIRTIHVRESDEVAAGDPLITLDDTAARAQDAEIRERYLHVLAAEARLETEQSNAAEIVFPPELLRADTPDLQEITESQRQLFLSRKATLANRIAILEARVLQLGEQNAGFEQVIAAEGEQLALVDEEITMVETLLAQGLGRKPEVLGLQRTRTQIAASRAMNRARIAENAEAIGEAQLQLIALTEQRSEEVAEELANIRRVISELRAQMPSREDILERTVIRAPISGTVMNLKATTEGGVIRPSEAIAEIVPAKTQLVINARVQPNDIDRIVPGMSARVILTAYNQRNLPIMHGRLQSISADALVDERTGVAYFLAKVEVDPKDLDRNAEVRLLPGMSAEVMLLQGNRSAFDYFLGPILQSRRRSFLEG</sequence>
<evidence type="ECO:0000313" key="13">
    <source>
        <dbReference type="Proteomes" id="UP000477782"/>
    </source>
</evidence>
<comment type="caution">
    <text evidence="12">The sequence shown here is derived from an EMBL/GenBank/DDBJ whole genome shotgun (WGS) entry which is preliminary data.</text>
</comment>
<proteinExistence type="inferred from homology"/>
<dbReference type="Pfam" id="PF25994">
    <property type="entry name" value="HH_AprE"/>
    <property type="match status" value="1"/>
</dbReference>
<comment type="subcellular location">
    <subcellularLocation>
        <location evidence="1 9">Cell inner membrane</location>
        <topology evidence="1 9">Single-pass membrane protein</topology>
    </subcellularLocation>
</comment>
<dbReference type="AlphaFoldDB" id="A0A6M0QPV4"/>
<dbReference type="InterPro" id="IPR058982">
    <property type="entry name" value="Beta-barrel_AprE"/>
</dbReference>
<evidence type="ECO:0000259" key="10">
    <source>
        <dbReference type="Pfam" id="PF25994"/>
    </source>
</evidence>
<comment type="similarity">
    <text evidence="2 9">Belongs to the membrane fusion protein (MFP) (TC 8.A.1) family.</text>
</comment>
<dbReference type="Proteomes" id="UP000477782">
    <property type="component" value="Unassembled WGS sequence"/>
</dbReference>
<evidence type="ECO:0000256" key="6">
    <source>
        <dbReference type="ARBA" id="ARBA00022692"/>
    </source>
</evidence>